<sequence length="772" mass="85282">MSGPQVTQVQPYHDQQGSPMAYLTFPHNMVSPNTSYAPLAPTAPPNHSQVMHYHYHPSATNMNWPNSMSSRILPSPPVKLEPLEPEGHAFFDSQTTHSPRDNHRYVSQTFRYNSAPMYQGRLHLRGPPNQMFANQQGRGYGNDFGTNSYMTASEVDHYNWQQQQQQYAHQYHSSRSSFSSSMLEATISTDSNATLAPVDAMKPSSPASSASCGNEPAPMADVSITLHPSTYPQIQSGNLQASAAYVSPMDVQSTRHMTPIAMKTPISTKDDEDDNDKHSGQGVMATSIHSYRVPSLLEMPAATSNLRNEPANNGVTDPSRIPPRVPAFASDIPRAAAQIASKRITALAKPGGAEHEEETYKPKTNAKPSPKRKRTAKPKSKANASAVKKRAITVTSAAVCRIPNPIPNYRINKKSRGRTVTTDPNEIDSNIVHVCPVPSCGACFKRREHVKRHIRGLHTEDKVFDLYANLATRGQENNSLKAGLGHVSANEAIYHVDFELHPISRTSATASGAGHSEHSAKHASRRSKPKKSLVRRGEMAEKMVSVEIAQDLASLRNRKGDTGSVIWRASLFLAKQILQLHHFPVPSSTPFLRTEQASTAKVLELGAGTGVLGVLLHQLFRSWTASDQYDHLKLIARNVKQNGDPENVHVEEVDWMDIHAKWIKGKQGRNEALWGFSNANGVGEDYDLVVAVDCIYNEALIPPFLSTLEYYTTKGKTIALIACELRSADVMTAFLEEWIGRGGWTIYRLSDMALGDELKYNFVAWVAWKTVE</sequence>
<evidence type="ECO:0000313" key="2">
    <source>
        <dbReference type="Proteomes" id="UP001230649"/>
    </source>
</evidence>
<accession>A0ACC2W7G2</accession>
<protein>
    <submittedName>
        <fullName evidence="1">Uncharacterized protein</fullName>
    </submittedName>
</protein>
<name>A0ACC2W7G2_9TREE</name>
<gene>
    <name evidence="1" type="ORF">QFC20_003980</name>
</gene>
<keyword evidence="2" id="KW-1185">Reference proteome</keyword>
<dbReference type="EMBL" id="JASBWS010000041">
    <property type="protein sequence ID" value="KAJ9106796.1"/>
    <property type="molecule type" value="Genomic_DNA"/>
</dbReference>
<proteinExistence type="predicted"/>
<comment type="caution">
    <text evidence="1">The sequence shown here is derived from an EMBL/GenBank/DDBJ whole genome shotgun (WGS) entry which is preliminary data.</text>
</comment>
<evidence type="ECO:0000313" key="1">
    <source>
        <dbReference type="EMBL" id="KAJ9106796.1"/>
    </source>
</evidence>
<reference evidence="1" key="1">
    <citation type="submission" date="2023-04" db="EMBL/GenBank/DDBJ databases">
        <title>Draft Genome sequencing of Naganishia species isolated from polar environments using Oxford Nanopore Technology.</title>
        <authorList>
            <person name="Leo P."/>
            <person name="Venkateswaran K."/>
        </authorList>
    </citation>
    <scope>NUCLEOTIDE SEQUENCE</scope>
    <source>
        <strain evidence="1">MNA-CCFEE 5262</strain>
    </source>
</reference>
<dbReference type="Proteomes" id="UP001230649">
    <property type="component" value="Unassembled WGS sequence"/>
</dbReference>
<organism evidence="1 2">
    <name type="scientific">Naganishia adeliensis</name>
    <dbReference type="NCBI Taxonomy" id="92952"/>
    <lineage>
        <taxon>Eukaryota</taxon>
        <taxon>Fungi</taxon>
        <taxon>Dikarya</taxon>
        <taxon>Basidiomycota</taxon>
        <taxon>Agaricomycotina</taxon>
        <taxon>Tremellomycetes</taxon>
        <taxon>Filobasidiales</taxon>
        <taxon>Filobasidiaceae</taxon>
        <taxon>Naganishia</taxon>
    </lineage>
</organism>